<evidence type="ECO:0000256" key="3">
    <source>
        <dbReference type="ARBA" id="ARBA00061659"/>
    </source>
</evidence>
<dbReference type="FunFam" id="1.25.40.10:FF:000288">
    <property type="entry name" value="Pentatricopeptide repeat-containing protein At4g02750"/>
    <property type="match status" value="1"/>
</dbReference>
<comment type="similarity">
    <text evidence="1">Belongs to the PPR family. PCMP-H subfamily.</text>
</comment>
<evidence type="ECO:0000256" key="4">
    <source>
        <dbReference type="PROSITE-ProRule" id="PRU00708"/>
    </source>
</evidence>
<feature type="repeat" description="PPR" evidence="4">
    <location>
        <begin position="233"/>
        <end position="267"/>
    </location>
</feature>
<dbReference type="EMBL" id="CM009296">
    <property type="protein sequence ID" value="RQO92640.1"/>
    <property type="molecule type" value="Genomic_DNA"/>
</dbReference>
<dbReference type="STRING" id="3694.A0A3N7FD76"/>
<dbReference type="PROSITE" id="PS51375">
    <property type="entry name" value="PPR"/>
    <property type="match status" value="8"/>
</dbReference>
<feature type="domain" description="DYW" evidence="5">
    <location>
        <begin position="954"/>
        <end position="1046"/>
    </location>
</feature>
<dbReference type="Pfam" id="PF20431">
    <property type="entry name" value="E_motif"/>
    <property type="match status" value="1"/>
</dbReference>
<keyword evidence="2" id="KW-0677">Repeat</keyword>
<dbReference type="InterPro" id="IPR011990">
    <property type="entry name" value="TPR-like_helical_dom_sf"/>
</dbReference>
<dbReference type="GO" id="GO:0005739">
    <property type="term" value="C:mitochondrion"/>
    <property type="evidence" value="ECO:0007669"/>
    <property type="project" value="UniProtKB-ARBA"/>
</dbReference>
<dbReference type="FunFam" id="1.25.40.10:FF:001352">
    <property type="entry name" value="Tetratricopeptide repeat (TPR)-like superfamily protein"/>
    <property type="match status" value="1"/>
</dbReference>
<dbReference type="InterPro" id="IPR046848">
    <property type="entry name" value="E_motif"/>
</dbReference>
<dbReference type="GO" id="GO:0009451">
    <property type="term" value="P:RNA modification"/>
    <property type="evidence" value="ECO:0007669"/>
    <property type="project" value="InterPro"/>
</dbReference>
<dbReference type="Proteomes" id="UP000006729">
    <property type="component" value="Chromosome 7"/>
</dbReference>
<sequence length="1046" mass="116825">MCCRKLSTFKPKPPLIPPIFSRRYSLNPKSISKISLECRIIEEEPTNMNTNRHYGTCVSLLNHPNPEISCFYQKGFSQITKEVTGKALHALCIKGLVNLTVFYSNTLINMYSKFGHIGFSRYLFDKMSERNDASWNNMMSGFVRAGSYRESMRFFNEMRDFGVKPSGIAVASLVTACERSEWMRIEGVQVHGFIVKVGLLSDVFVGTSLVHLYGNYGLAADAMKVFQEMIYKNVVSWTALMVAYVDYGEPSMVMNIYRRMRSEGLSCNDNTMSSVISSCVSLEDELLGYQVLGHVIKYGLETNVSVANSLISMFGCFGSAEEACYVFSGMDEHDTISWNSMIAAYIRNGLCKESLRCFSWMFRVHKEINSTTLSTMLAGCGSVDNLKWGRGIHSLVLKFGWNSNVCASNTLITMYSDAGRCEDAELVFQGMVEKDMISWNSMMACYAQDGNCLDALKLLATMFYMRRGANYVTFTSALAACSDPEFATEGKILHALVIHVGLHENVIVGNALVTLYAKSGLMIEAKKVFQTMPKRDGVTWNALIGGHADSEEPDEALKAFKLMREEGVPINYITISNVLGACLAPNDLLEHGMPIHAFIILTGFQSDEYVQNSLITMYAKCGDLNSSNNIFDRLTSKNASAWNAMMAANAHHGHMEEALKFLLEMRRAGVNVDQFSFSECLAAAAKLAILEEGQQLHGLAVKLGCDSNPFVASATMDMYGKCGEIDDVLRIIPRPIDRSRLSWNILTSSFSRHGFYEKAKETFHEMINLGVKPDHVTFVSLLSACSHGGMVEEGLSYYDSMIKEFGIPAKIGHCVCIIDLLGRSGRFAEAETFIKEMPVSPTDHVWRSLLAACKTHGNLELGRKAVENLLKLDPSDDSAYVLYSNICATTGKWEDVEKIRRQMGLNKIKKKPACSWVKLKNKLSLFGMGDHSHPQASEIYAKLEELKKMIKEAGYIPDISYALQDTDEEQKEHNLWNHSERLALAYGLISSPEGSTLKIFKNLRVCGDCHSVYKFASGILGRKIVLRDPYRFHQFSGGQCSCTDYW</sequence>
<dbReference type="Pfam" id="PF13041">
    <property type="entry name" value="PPR_2"/>
    <property type="match status" value="6"/>
</dbReference>
<dbReference type="InterPro" id="IPR002885">
    <property type="entry name" value="PPR_rpt"/>
</dbReference>
<proteinExistence type="inferred from homology"/>
<evidence type="ECO:0000259" key="5">
    <source>
        <dbReference type="Pfam" id="PF14432"/>
    </source>
</evidence>
<dbReference type="FunFam" id="1.25.40.10:FF:000073">
    <property type="entry name" value="Pentatricopeptide repeat-containing protein chloroplastic"/>
    <property type="match status" value="2"/>
</dbReference>
<feature type="repeat" description="PPR" evidence="4">
    <location>
        <begin position="334"/>
        <end position="368"/>
    </location>
</feature>
<protein>
    <recommendedName>
        <fullName evidence="5">DYW domain-containing protein</fullName>
    </recommendedName>
</protein>
<reference evidence="6 7" key="1">
    <citation type="journal article" date="2006" name="Science">
        <title>The genome of black cottonwood, Populus trichocarpa (Torr. &amp; Gray).</title>
        <authorList>
            <person name="Tuskan G.A."/>
            <person name="Difazio S."/>
            <person name="Jansson S."/>
            <person name="Bohlmann J."/>
            <person name="Grigoriev I."/>
            <person name="Hellsten U."/>
            <person name="Putnam N."/>
            <person name="Ralph S."/>
            <person name="Rombauts S."/>
            <person name="Salamov A."/>
            <person name="Schein J."/>
            <person name="Sterck L."/>
            <person name="Aerts A."/>
            <person name="Bhalerao R.R."/>
            <person name="Bhalerao R.P."/>
            <person name="Blaudez D."/>
            <person name="Boerjan W."/>
            <person name="Brun A."/>
            <person name="Brunner A."/>
            <person name="Busov V."/>
            <person name="Campbell M."/>
            <person name="Carlson J."/>
            <person name="Chalot M."/>
            <person name="Chapman J."/>
            <person name="Chen G.L."/>
            <person name="Cooper D."/>
            <person name="Coutinho P.M."/>
            <person name="Couturier J."/>
            <person name="Covert S."/>
            <person name="Cronk Q."/>
            <person name="Cunningham R."/>
            <person name="Davis J."/>
            <person name="Degroeve S."/>
            <person name="Dejardin A."/>
            <person name="Depamphilis C."/>
            <person name="Detter J."/>
            <person name="Dirks B."/>
            <person name="Dubchak I."/>
            <person name="Duplessis S."/>
            <person name="Ehlting J."/>
            <person name="Ellis B."/>
            <person name="Gendler K."/>
            <person name="Goodstein D."/>
            <person name="Gribskov M."/>
            <person name="Grimwood J."/>
            <person name="Groover A."/>
            <person name="Gunter L."/>
            <person name="Hamberger B."/>
            <person name="Heinze B."/>
            <person name="Helariutta Y."/>
            <person name="Henrissat B."/>
            <person name="Holligan D."/>
            <person name="Holt R."/>
            <person name="Huang W."/>
            <person name="Islam-Faridi N."/>
            <person name="Jones S."/>
            <person name="Jones-Rhoades M."/>
            <person name="Jorgensen R."/>
            <person name="Joshi C."/>
            <person name="Kangasjarvi J."/>
            <person name="Karlsson J."/>
            <person name="Kelleher C."/>
            <person name="Kirkpatrick R."/>
            <person name="Kirst M."/>
            <person name="Kohler A."/>
            <person name="Kalluri U."/>
            <person name="Larimer F."/>
            <person name="Leebens-Mack J."/>
            <person name="Leple J.C."/>
            <person name="Locascio P."/>
            <person name="Lou Y."/>
            <person name="Lucas S."/>
            <person name="Martin F."/>
            <person name="Montanini B."/>
            <person name="Napoli C."/>
            <person name="Nelson D.R."/>
            <person name="Nelson C."/>
            <person name="Nieminen K."/>
            <person name="Nilsson O."/>
            <person name="Pereda V."/>
            <person name="Peter G."/>
            <person name="Philippe R."/>
            <person name="Pilate G."/>
            <person name="Poliakov A."/>
            <person name="Razumovskaya J."/>
            <person name="Richardson P."/>
            <person name="Rinaldi C."/>
            <person name="Ritland K."/>
            <person name="Rouze P."/>
            <person name="Ryaboy D."/>
            <person name="Schmutz J."/>
            <person name="Schrader J."/>
            <person name="Segerman B."/>
            <person name="Shin H."/>
            <person name="Siddiqui A."/>
            <person name="Sterky F."/>
            <person name="Terry A."/>
            <person name="Tsai C.J."/>
            <person name="Uberbacher E."/>
            <person name="Unneberg P."/>
            <person name="Vahala J."/>
            <person name="Wall K."/>
            <person name="Wessler S."/>
            <person name="Yang G."/>
            <person name="Yin T."/>
            <person name="Douglas C."/>
            <person name="Marra M."/>
            <person name="Sandberg G."/>
            <person name="Van de Peer Y."/>
            <person name="Rokhsar D."/>
        </authorList>
    </citation>
    <scope>NUCLEOTIDE SEQUENCE [LARGE SCALE GENOMIC DNA]</scope>
    <source>
        <strain evidence="7">cv. Nisqually</strain>
    </source>
</reference>
<gene>
    <name evidence="6" type="ORF">POPTR_007G068600</name>
</gene>
<name>A0A3N7FD76_POPTR</name>
<evidence type="ECO:0000256" key="2">
    <source>
        <dbReference type="ARBA" id="ARBA00022737"/>
    </source>
</evidence>
<dbReference type="GO" id="GO:0003723">
    <property type="term" value="F:RNA binding"/>
    <property type="evidence" value="ECO:0007669"/>
    <property type="project" value="InterPro"/>
</dbReference>
<keyword evidence="7" id="KW-1185">Reference proteome</keyword>
<feature type="repeat" description="PPR" evidence="4">
    <location>
        <begin position="638"/>
        <end position="672"/>
    </location>
</feature>
<dbReference type="FunFam" id="1.25.40.10:FF:000381">
    <property type="entry name" value="Pentatricopeptide repeat-containing protein"/>
    <property type="match status" value="2"/>
</dbReference>
<dbReference type="AlphaFoldDB" id="A0A3N7FD76"/>
<feature type="repeat" description="PPR" evidence="4">
    <location>
        <begin position="404"/>
        <end position="438"/>
    </location>
</feature>
<dbReference type="InParanoid" id="A0A3N7FD76"/>
<dbReference type="GO" id="GO:0008270">
    <property type="term" value="F:zinc ion binding"/>
    <property type="evidence" value="ECO:0007669"/>
    <property type="project" value="InterPro"/>
</dbReference>
<dbReference type="FunFam" id="1.25.40.10:FF:000205">
    <property type="entry name" value="Pentatricopeptide repeat-containing protein, mitochondrial"/>
    <property type="match status" value="1"/>
</dbReference>
<evidence type="ECO:0000313" key="6">
    <source>
        <dbReference type="EMBL" id="RQO92640.1"/>
    </source>
</evidence>
<dbReference type="NCBIfam" id="TIGR00756">
    <property type="entry name" value="PPR"/>
    <property type="match status" value="6"/>
</dbReference>
<dbReference type="Pfam" id="PF14432">
    <property type="entry name" value="DYW_deaminase"/>
    <property type="match status" value="1"/>
</dbReference>
<dbReference type="Pfam" id="PF01535">
    <property type="entry name" value="PPR"/>
    <property type="match status" value="6"/>
</dbReference>
<feature type="repeat" description="PPR" evidence="4">
    <location>
        <begin position="131"/>
        <end position="165"/>
    </location>
</feature>
<dbReference type="InterPro" id="IPR046960">
    <property type="entry name" value="PPR_At4g14850-like_plant"/>
</dbReference>
<dbReference type="FunCoup" id="A0A3N7FD76">
    <property type="interactions" value="544"/>
</dbReference>
<dbReference type="PANTHER" id="PTHR24015">
    <property type="entry name" value="OS07G0578800 PROTEIN-RELATED"/>
    <property type="match status" value="1"/>
</dbReference>
<feature type="repeat" description="PPR" evidence="4">
    <location>
        <begin position="774"/>
        <end position="808"/>
    </location>
</feature>
<dbReference type="SUPFAM" id="SSF48452">
    <property type="entry name" value="TPR-like"/>
    <property type="match status" value="1"/>
</dbReference>
<evidence type="ECO:0000256" key="1">
    <source>
        <dbReference type="ARBA" id="ARBA00006643"/>
    </source>
</evidence>
<evidence type="ECO:0000313" key="7">
    <source>
        <dbReference type="Proteomes" id="UP000006729"/>
    </source>
</evidence>
<comment type="similarity">
    <text evidence="3">Belongs to the PPR family. PCMP-E subfamily.</text>
</comment>
<organism evidence="6 7">
    <name type="scientific">Populus trichocarpa</name>
    <name type="common">Western balsam poplar</name>
    <name type="synonym">Populus balsamifera subsp. trichocarpa</name>
    <dbReference type="NCBI Taxonomy" id="3694"/>
    <lineage>
        <taxon>Eukaryota</taxon>
        <taxon>Viridiplantae</taxon>
        <taxon>Streptophyta</taxon>
        <taxon>Embryophyta</taxon>
        <taxon>Tracheophyta</taxon>
        <taxon>Spermatophyta</taxon>
        <taxon>Magnoliopsida</taxon>
        <taxon>eudicotyledons</taxon>
        <taxon>Gunneridae</taxon>
        <taxon>Pentapetalae</taxon>
        <taxon>rosids</taxon>
        <taxon>fabids</taxon>
        <taxon>Malpighiales</taxon>
        <taxon>Salicaceae</taxon>
        <taxon>Saliceae</taxon>
        <taxon>Populus</taxon>
    </lineage>
</organism>
<dbReference type="Gene3D" id="1.25.40.10">
    <property type="entry name" value="Tetratricopeptide repeat domain"/>
    <property type="match status" value="7"/>
</dbReference>
<dbReference type="InterPro" id="IPR032867">
    <property type="entry name" value="DYW_dom"/>
</dbReference>
<dbReference type="PANTHER" id="PTHR24015:SF1903">
    <property type="entry name" value="OS05G0305300 PROTEIN"/>
    <property type="match status" value="1"/>
</dbReference>
<accession>A0A3N7FD76</accession>
<feature type="repeat" description="PPR" evidence="4">
    <location>
        <begin position="536"/>
        <end position="570"/>
    </location>
</feature>
<feature type="repeat" description="PPR" evidence="4">
    <location>
        <begin position="739"/>
        <end position="773"/>
    </location>
</feature>